<dbReference type="FunCoup" id="A0A165Q658">
    <property type="interactions" value="480"/>
</dbReference>
<dbReference type="InterPro" id="IPR016197">
    <property type="entry name" value="Chromo-like_dom_sf"/>
</dbReference>
<feature type="domain" description="MRG" evidence="9">
    <location>
        <begin position="121"/>
        <end position="299"/>
    </location>
</feature>
<dbReference type="Gene3D" id="1.10.274.30">
    <property type="entry name" value="MRG domain"/>
    <property type="match status" value="1"/>
</dbReference>
<dbReference type="GO" id="GO:0006325">
    <property type="term" value="P:chromatin organization"/>
    <property type="evidence" value="ECO:0007669"/>
    <property type="project" value="UniProtKB-KW"/>
</dbReference>
<gene>
    <name evidence="11" type="ORF">EXIGLDRAFT_664269</name>
</gene>
<evidence type="ECO:0000259" key="9">
    <source>
        <dbReference type="Pfam" id="PF05712"/>
    </source>
</evidence>
<evidence type="ECO:0000256" key="7">
    <source>
        <dbReference type="ARBA" id="ARBA00023242"/>
    </source>
</evidence>
<protein>
    <recommendedName>
        <fullName evidence="3">Chromatin modification-related protein EAF3</fullName>
    </recommendedName>
</protein>
<dbReference type="CDD" id="cd18983">
    <property type="entry name" value="CBD_MSL3_like"/>
    <property type="match status" value="1"/>
</dbReference>
<evidence type="ECO:0000256" key="8">
    <source>
        <dbReference type="SAM" id="MobiDB-lite"/>
    </source>
</evidence>
<keyword evidence="5" id="KW-0805">Transcription regulation</keyword>
<dbReference type="STRING" id="1314781.A0A165Q658"/>
<dbReference type="InterPro" id="IPR053820">
    <property type="entry name" value="MSL3_chromo-like"/>
</dbReference>
<dbReference type="GO" id="GO:0006355">
    <property type="term" value="P:regulation of DNA-templated transcription"/>
    <property type="evidence" value="ECO:0007669"/>
    <property type="project" value="InterPro"/>
</dbReference>
<dbReference type="Proteomes" id="UP000077266">
    <property type="component" value="Unassembled WGS sequence"/>
</dbReference>
<dbReference type="PROSITE" id="PS51640">
    <property type="entry name" value="MRG"/>
    <property type="match status" value="1"/>
</dbReference>
<dbReference type="PANTHER" id="PTHR10880:SF15">
    <property type="entry name" value="MSL COMPLEX SUBUNIT 3"/>
    <property type="match status" value="1"/>
</dbReference>
<dbReference type="InterPro" id="IPR008676">
    <property type="entry name" value="MRG"/>
</dbReference>
<dbReference type="Pfam" id="PF05712">
    <property type="entry name" value="MRG"/>
    <property type="match status" value="1"/>
</dbReference>
<evidence type="ECO:0000256" key="2">
    <source>
        <dbReference type="ARBA" id="ARBA00009093"/>
    </source>
</evidence>
<dbReference type="GO" id="GO:0035267">
    <property type="term" value="C:NuA4 histone acetyltransferase complex"/>
    <property type="evidence" value="ECO:0007669"/>
    <property type="project" value="TreeGrafter"/>
</dbReference>
<keyword evidence="7" id="KW-0539">Nucleus</keyword>
<proteinExistence type="inferred from homology"/>
<evidence type="ECO:0000259" key="10">
    <source>
        <dbReference type="Pfam" id="PF22732"/>
    </source>
</evidence>
<comment type="subcellular location">
    <subcellularLocation>
        <location evidence="1">Nucleus</location>
    </subcellularLocation>
</comment>
<dbReference type="AlphaFoldDB" id="A0A165Q658"/>
<dbReference type="Gene3D" id="2.30.30.140">
    <property type="match status" value="1"/>
</dbReference>
<dbReference type="PANTHER" id="PTHR10880">
    <property type="entry name" value="MORTALITY FACTOR 4-LIKE PROTEIN"/>
    <property type="match status" value="1"/>
</dbReference>
<accession>A0A165Q658</accession>
<dbReference type="OrthoDB" id="124855at2759"/>
<comment type="similarity">
    <text evidence="2">Belongs to the MRG family.</text>
</comment>
<evidence type="ECO:0000256" key="5">
    <source>
        <dbReference type="ARBA" id="ARBA00023015"/>
    </source>
</evidence>
<feature type="domain" description="MSL3 chromodomain-like" evidence="10">
    <location>
        <begin position="9"/>
        <end position="83"/>
    </location>
</feature>
<evidence type="ECO:0000256" key="1">
    <source>
        <dbReference type="ARBA" id="ARBA00004123"/>
    </source>
</evidence>
<dbReference type="InterPro" id="IPR026541">
    <property type="entry name" value="MRG_dom"/>
</dbReference>
<organism evidence="11 12">
    <name type="scientific">Exidia glandulosa HHB12029</name>
    <dbReference type="NCBI Taxonomy" id="1314781"/>
    <lineage>
        <taxon>Eukaryota</taxon>
        <taxon>Fungi</taxon>
        <taxon>Dikarya</taxon>
        <taxon>Basidiomycota</taxon>
        <taxon>Agaricomycotina</taxon>
        <taxon>Agaricomycetes</taxon>
        <taxon>Auriculariales</taxon>
        <taxon>Exidiaceae</taxon>
        <taxon>Exidia</taxon>
    </lineage>
</organism>
<dbReference type="EMBL" id="KV425884">
    <property type="protein sequence ID" value="KZW03141.1"/>
    <property type="molecule type" value="Genomic_DNA"/>
</dbReference>
<name>A0A165Q658_EXIGL</name>
<dbReference type="InterPro" id="IPR038217">
    <property type="entry name" value="MRG_C_sf"/>
</dbReference>
<keyword evidence="4" id="KW-0156">Chromatin regulator</keyword>
<evidence type="ECO:0000256" key="3">
    <source>
        <dbReference type="ARBA" id="ARBA00018505"/>
    </source>
</evidence>
<dbReference type="Pfam" id="PF22732">
    <property type="entry name" value="MSL3_chromo-like"/>
    <property type="match status" value="1"/>
</dbReference>
<keyword evidence="12" id="KW-1185">Reference proteome</keyword>
<evidence type="ECO:0000313" key="12">
    <source>
        <dbReference type="Proteomes" id="UP000077266"/>
    </source>
</evidence>
<dbReference type="PIRSF" id="PIRSF038133">
    <property type="entry name" value="HAT_Nua4_EAF3/MRG15"/>
    <property type="match status" value="1"/>
</dbReference>
<dbReference type="GO" id="GO:0032221">
    <property type="term" value="C:Rpd3S complex"/>
    <property type="evidence" value="ECO:0007669"/>
    <property type="project" value="TreeGrafter"/>
</dbReference>
<dbReference type="InParanoid" id="A0A165Q658"/>
<evidence type="ECO:0000313" key="11">
    <source>
        <dbReference type="EMBL" id="KZW03141.1"/>
    </source>
</evidence>
<keyword evidence="6" id="KW-0804">Transcription</keyword>
<evidence type="ECO:0000256" key="4">
    <source>
        <dbReference type="ARBA" id="ARBA00022853"/>
    </source>
</evidence>
<sequence>MSAPVPPTFAAQERVLCYHGPLLYEAKVLKVEQWDESNTHTGALGPHYRIHYKGWKQSWDEWVPPTRLLKWTDTNLAMQKSLQAQTPGAAPTKPKEHHKGGQPKFQRKDTITTARGLKRGRAEYEENTSHPEMKLQLPEVLKVVLVDDWEAVTKNQQLVTLPRNPNVTKILEDYQAWVLGQPKPPADAATVLPTVISGLTLYFDRSIGANLLYRFERPQYATIRKEYVTGPHLDYGQEREMSEAYGAEHLLRMLVSLPQMVASSTMDRESVALLRDYVNLLLQFMVEHKEQLFQAQYENSSSQYQNISRA</sequence>
<reference evidence="11 12" key="1">
    <citation type="journal article" date="2016" name="Mol. Biol. Evol.">
        <title>Comparative Genomics of Early-Diverging Mushroom-Forming Fungi Provides Insights into the Origins of Lignocellulose Decay Capabilities.</title>
        <authorList>
            <person name="Nagy L.G."/>
            <person name="Riley R."/>
            <person name="Tritt A."/>
            <person name="Adam C."/>
            <person name="Daum C."/>
            <person name="Floudas D."/>
            <person name="Sun H."/>
            <person name="Yadav J.S."/>
            <person name="Pangilinan J."/>
            <person name="Larsson K.H."/>
            <person name="Matsuura K."/>
            <person name="Barry K."/>
            <person name="Labutti K."/>
            <person name="Kuo R."/>
            <person name="Ohm R.A."/>
            <person name="Bhattacharya S.S."/>
            <person name="Shirouzu T."/>
            <person name="Yoshinaga Y."/>
            <person name="Martin F.M."/>
            <person name="Grigoriev I.V."/>
            <person name="Hibbett D.S."/>
        </authorList>
    </citation>
    <scope>NUCLEOTIDE SEQUENCE [LARGE SCALE GENOMIC DNA]</scope>
    <source>
        <strain evidence="11 12">HHB12029</strain>
    </source>
</reference>
<dbReference type="SUPFAM" id="SSF54160">
    <property type="entry name" value="Chromo domain-like"/>
    <property type="match status" value="1"/>
</dbReference>
<evidence type="ECO:0000256" key="6">
    <source>
        <dbReference type="ARBA" id="ARBA00023163"/>
    </source>
</evidence>
<feature type="region of interest" description="Disordered" evidence="8">
    <location>
        <begin position="82"/>
        <end position="112"/>
    </location>
</feature>